<gene>
    <name evidence="1" type="ORF">ANN_27811</name>
</gene>
<sequence length="107" mass="12249">MKPLSVFYDQEVAVWLRSNPGRVVTQFQVAKLYDSAFVRAATMITAINGLSIHMCLVNTTTHHLKPQTDRFPLHQTRLHSPKLPILSSTNQLHHMTPKKQKKAKLYT</sequence>
<evidence type="ECO:0000313" key="1">
    <source>
        <dbReference type="EMBL" id="KAJ4425615.1"/>
    </source>
</evidence>
<keyword evidence="2" id="KW-1185">Reference proteome</keyword>
<accession>A0ABQ8RVE0</accession>
<organism evidence="1 2">
    <name type="scientific">Periplaneta americana</name>
    <name type="common">American cockroach</name>
    <name type="synonym">Blatta americana</name>
    <dbReference type="NCBI Taxonomy" id="6978"/>
    <lineage>
        <taxon>Eukaryota</taxon>
        <taxon>Metazoa</taxon>
        <taxon>Ecdysozoa</taxon>
        <taxon>Arthropoda</taxon>
        <taxon>Hexapoda</taxon>
        <taxon>Insecta</taxon>
        <taxon>Pterygota</taxon>
        <taxon>Neoptera</taxon>
        <taxon>Polyneoptera</taxon>
        <taxon>Dictyoptera</taxon>
        <taxon>Blattodea</taxon>
        <taxon>Blattoidea</taxon>
        <taxon>Blattidae</taxon>
        <taxon>Blattinae</taxon>
        <taxon>Periplaneta</taxon>
    </lineage>
</organism>
<name>A0ABQ8RVE0_PERAM</name>
<evidence type="ECO:0000313" key="2">
    <source>
        <dbReference type="Proteomes" id="UP001148838"/>
    </source>
</evidence>
<dbReference type="Proteomes" id="UP001148838">
    <property type="component" value="Unassembled WGS sequence"/>
</dbReference>
<reference evidence="1 2" key="1">
    <citation type="journal article" date="2022" name="Allergy">
        <title>Genome assembly and annotation of Periplaneta americana reveal a comprehensive cockroach allergen profile.</title>
        <authorList>
            <person name="Wang L."/>
            <person name="Xiong Q."/>
            <person name="Saelim N."/>
            <person name="Wang L."/>
            <person name="Nong W."/>
            <person name="Wan A.T."/>
            <person name="Shi M."/>
            <person name="Liu X."/>
            <person name="Cao Q."/>
            <person name="Hui J.H.L."/>
            <person name="Sookrung N."/>
            <person name="Leung T.F."/>
            <person name="Tungtrongchitr A."/>
            <person name="Tsui S.K.W."/>
        </authorList>
    </citation>
    <scope>NUCLEOTIDE SEQUENCE [LARGE SCALE GENOMIC DNA]</scope>
    <source>
        <strain evidence="1">PWHHKU_190912</strain>
    </source>
</reference>
<dbReference type="EMBL" id="JAJSOF020000042">
    <property type="protein sequence ID" value="KAJ4425615.1"/>
    <property type="molecule type" value="Genomic_DNA"/>
</dbReference>
<comment type="caution">
    <text evidence="1">The sequence shown here is derived from an EMBL/GenBank/DDBJ whole genome shotgun (WGS) entry which is preliminary data.</text>
</comment>
<proteinExistence type="predicted"/>
<protein>
    <submittedName>
        <fullName evidence="1">Uncharacterized protein</fullName>
    </submittedName>
</protein>